<comment type="caution">
    <text evidence="3">The sequence shown here is derived from an EMBL/GenBank/DDBJ whole genome shotgun (WGS) entry which is preliminary data.</text>
</comment>
<proteinExistence type="predicted"/>
<evidence type="ECO:0000313" key="3">
    <source>
        <dbReference type="EMBL" id="MFC6887959.1"/>
    </source>
</evidence>
<dbReference type="Proteomes" id="UP001596333">
    <property type="component" value="Unassembled WGS sequence"/>
</dbReference>
<feature type="region of interest" description="Disordered" evidence="1">
    <location>
        <begin position="89"/>
        <end position="128"/>
    </location>
</feature>
<dbReference type="AlphaFoldDB" id="A0ABD5UJE8"/>
<feature type="domain" description="Coenzyme Q-binding protein COQ10 START" evidence="2">
    <location>
        <begin position="12"/>
        <end position="149"/>
    </location>
</feature>
<dbReference type="SUPFAM" id="SSF55961">
    <property type="entry name" value="Bet v1-like"/>
    <property type="match status" value="1"/>
</dbReference>
<dbReference type="Pfam" id="PF03364">
    <property type="entry name" value="Polyketide_cyc"/>
    <property type="match status" value="1"/>
</dbReference>
<name>A0ABD5UJE8_9EURY</name>
<dbReference type="Gene3D" id="3.30.530.20">
    <property type="match status" value="1"/>
</dbReference>
<dbReference type="CDD" id="cd07812">
    <property type="entry name" value="SRPBCC"/>
    <property type="match status" value="1"/>
</dbReference>
<dbReference type="InterPro" id="IPR005031">
    <property type="entry name" value="COQ10_START"/>
</dbReference>
<organism evidence="3 4">
    <name type="scientific">Halorubrum trueperi</name>
    <dbReference type="NCBI Taxonomy" id="2004704"/>
    <lineage>
        <taxon>Archaea</taxon>
        <taxon>Methanobacteriati</taxon>
        <taxon>Methanobacteriota</taxon>
        <taxon>Stenosarchaea group</taxon>
        <taxon>Halobacteria</taxon>
        <taxon>Halobacteriales</taxon>
        <taxon>Haloferacaceae</taxon>
        <taxon>Halorubrum</taxon>
    </lineage>
</organism>
<dbReference type="InterPro" id="IPR023393">
    <property type="entry name" value="START-like_dom_sf"/>
</dbReference>
<dbReference type="RefSeq" id="WP_379764528.1">
    <property type="nucleotide sequence ID" value="NZ_JBHSXI010000001.1"/>
</dbReference>
<protein>
    <submittedName>
        <fullName evidence="3">SRPBCC family protein</fullName>
    </submittedName>
</protein>
<evidence type="ECO:0000259" key="2">
    <source>
        <dbReference type="Pfam" id="PF03364"/>
    </source>
</evidence>
<reference evidence="3 4" key="1">
    <citation type="journal article" date="2019" name="Int. J. Syst. Evol. Microbiol.">
        <title>The Global Catalogue of Microorganisms (GCM) 10K type strain sequencing project: providing services to taxonomists for standard genome sequencing and annotation.</title>
        <authorList>
            <consortium name="The Broad Institute Genomics Platform"/>
            <consortium name="The Broad Institute Genome Sequencing Center for Infectious Disease"/>
            <person name="Wu L."/>
            <person name="Ma J."/>
        </authorList>
    </citation>
    <scope>NUCLEOTIDE SEQUENCE [LARGE SCALE GENOMIC DNA]</scope>
    <source>
        <strain evidence="3 4">Y73</strain>
    </source>
</reference>
<keyword evidence="4" id="KW-1185">Reference proteome</keyword>
<sequence>MDELVVRTEVYADPEDVYDFLLDFSRYARYSEYLRDVRTLEGDGGPGTRYALAFAWWKVTYTAHSRVTGVEPPEWIDWEITKDIDADGCWRVTPKSGEGRESGESEGEDESEESGEREREREVDSRNLGRPPACKVALEVEFDPGSASSDALDLPRLVSFDWVLRKAIPLIRREAERVVERAVRDLEGSTRDVELDVYVDSERV</sequence>
<accession>A0ABD5UJE8</accession>
<evidence type="ECO:0000256" key="1">
    <source>
        <dbReference type="SAM" id="MobiDB-lite"/>
    </source>
</evidence>
<feature type="compositionally biased region" description="Acidic residues" evidence="1">
    <location>
        <begin position="104"/>
        <end position="113"/>
    </location>
</feature>
<evidence type="ECO:0000313" key="4">
    <source>
        <dbReference type="Proteomes" id="UP001596333"/>
    </source>
</evidence>
<dbReference type="EMBL" id="JBHSXI010000001">
    <property type="protein sequence ID" value="MFC6887959.1"/>
    <property type="molecule type" value="Genomic_DNA"/>
</dbReference>
<feature type="compositionally biased region" description="Basic and acidic residues" evidence="1">
    <location>
        <begin position="114"/>
        <end position="127"/>
    </location>
</feature>
<gene>
    <name evidence="3" type="ORF">ACFQEY_02660</name>
</gene>